<proteinExistence type="predicted"/>
<reference evidence="3" key="1">
    <citation type="submission" date="2022-12" db="EMBL/GenBank/DDBJ databases">
        <authorList>
            <person name="Petersen C."/>
        </authorList>
    </citation>
    <scope>NUCLEOTIDE SEQUENCE</scope>
    <source>
        <strain evidence="3">IBT 15544</strain>
    </source>
</reference>
<evidence type="ECO:0000256" key="1">
    <source>
        <dbReference type="ARBA" id="ARBA00022801"/>
    </source>
</evidence>
<dbReference type="GO" id="GO:0017000">
    <property type="term" value="P:antibiotic biosynthetic process"/>
    <property type="evidence" value="ECO:0007669"/>
    <property type="project" value="UniProtKB-ARBA"/>
</dbReference>
<keyword evidence="4" id="KW-1185">Reference proteome</keyword>
<evidence type="ECO:0000259" key="2">
    <source>
        <dbReference type="Pfam" id="PF07859"/>
    </source>
</evidence>
<dbReference type="RefSeq" id="XP_058309063.1">
    <property type="nucleotide sequence ID" value="XM_058452525.1"/>
</dbReference>
<dbReference type="Gene3D" id="3.40.50.1820">
    <property type="entry name" value="alpha/beta hydrolase"/>
    <property type="match status" value="1"/>
</dbReference>
<gene>
    <name evidence="3" type="ORF">N7498_005463</name>
</gene>
<keyword evidence="1" id="KW-0378">Hydrolase</keyword>
<dbReference type="SUPFAM" id="SSF53474">
    <property type="entry name" value="alpha/beta-Hydrolases"/>
    <property type="match status" value="1"/>
</dbReference>
<dbReference type="InterPro" id="IPR050300">
    <property type="entry name" value="GDXG_lipolytic_enzyme"/>
</dbReference>
<dbReference type="GeneID" id="83179826"/>
<evidence type="ECO:0000313" key="4">
    <source>
        <dbReference type="Proteomes" id="UP001150904"/>
    </source>
</evidence>
<accession>A0A9W9MNH6</accession>
<dbReference type="GO" id="GO:0016787">
    <property type="term" value="F:hydrolase activity"/>
    <property type="evidence" value="ECO:0007669"/>
    <property type="project" value="UniProtKB-KW"/>
</dbReference>
<dbReference type="OrthoDB" id="2152029at2759"/>
<dbReference type="EMBL" id="JAPQKR010000012">
    <property type="protein sequence ID" value="KAJ5204584.1"/>
    <property type="molecule type" value="Genomic_DNA"/>
</dbReference>
<dbReference type="InterPro" id="IPR029058">
    <property type="entry name" value="AB_hydrolase_fold"/>
</dbReference>
<organism evidence="3 4">
    <name type="scientific">Penicillium cinerascens</name>
    <dbReference type="NCBI Taxonomy" id="70096"/>
    <lineage>
        <taxon>Eukaryota</taxon>
        <taxon>Fungi</taxon>
        <taxon>Dikarya</taxon>
        <taxon>Ascomycota</taxon>
        <taxon>Pezizomycotina</taxon>
        <taxon>Eurotiomycetes</taxon>
        <taxon>Eurotiomycetidae</taxon>
        <taxon>Eurotiales</taxon>
        <taxon>Aspergillaceae</taxon>
        <taxon>Penicillium</taxon>
    </lineage>
</organism>
<dbReference type="Proteomes" id="UP001150904">
    <property type="component" value="Unassembled WGS sequence"/>
</dbReference>
<dbReference type="Pfam" id="PF07859">
    <property type="entry name" value="Abhydrolase_3"/>
    <property type="match status" value="1"/>
</dbReference>
<sequence length="357" mass="39691">MASKNVNVPELGFWEKADLPFAQLSIGANALMATLTGVFRGQASPKKFSHHVTAAAIRRLCDRTSDRQKQYMYPMTTDVYTSVMEKRGLQPEIVSLPHDTEGFWLGNKNAKNVVIYYHGGGFAMAAVPPHFEFWLDLLEVVNDTSHDIAVFFPRYTLTPHGTYPTQLRQAIGALRYILNETGRSPSDVVVGGDSAGGNLAMATLLHLSHPHPEIEPISLTEPLAGVFGFSPWVNFNGDWPSMKENEWKDIITPGVLKTWSTAYVAGAEGDNWNEPDRAPVEWWKDAKTECILILAGSDEILLSPIENFAKKIKSVFPNTTFVVGYDESHDAHLYVEAGSKDGTQTGRELRRWIASRL</sequence>
<protein>
    <recommendedName>
        <fullName evidence="2">Alpha/beta hydrolase fold-3 domain-containing protein</fullName>
    </recommendedName>
</protein>
<dbReference type="InterPro" id="IPR013094">
    <property type="entry name" value="AB_hydrolase_3"/>
</dbReference>
<evidence type="ECO:0000313" key="3">
    <source>
        <dbReference type="EMBL" id="KAJ5204584.1"/>
    </source>
</evidence>
<dbReference type="PANTHER" id="PTHR48081:SF31">
    <property type="entry name" value="STERYL ACETYL HYDROLASE MUG81-RELATED"/>
    <property type="match status" value="1"/>
</dbReference>
<dbReference type="PANTHER" id="PTHR48081">
    <property type="entry name" value="AB HYDROLASE SUPERFAMILY PROTEIN C4A8.06C"/>
    <property type="match status" value="1"/>
</dbReference>
<name>A0A9W9MNH6_9EURO</name>
<dbReference type="AlphaFoldDB" id="A0A9W9MNH6"/>
<dbReference type="GO" id="GO:0072330">
    <property type="term" value="P:monocarboxylic acid biosynthetic process"/>
    <property type="evidence" value="ECO:0007669"/>
    <property type="project" value="UniProtKB-ARBA"/>
</dbReference>
<reference evidence="3" key="2">
    <citation type="journal article" date="2023" name="IMA Fungus">
        <title>Comparative genomic study of the Penicillium genus elucidates a diverse pangenome and 15 lateral gene transfer events.</title>
        <authorList>
            <person name="Petersen C."/>
            <person name="Sorensen T."/>
            <person name="Nielsen M.R."/>
            <person name="Sondergaard T.E."/>
            <person name="Sorensen J.L."/>
            <person name="Fitzpatrick D.A."/>
            <person name="Frisvad J.C."/>
            <person name="Nielsen K.L."/>
        </authorList>
    </citation>
    <scope>NUCLEOTIDE SEQUENCE</scope>
    <source>
        <strain evidence="3">IBT 15544</strain>
    </source>
</reference>
<comment type="caution">
    <text evidence="3">The sequence shown here is derived from an EMBL/GenBank/DDBJ whole genome shotgun (WGS) entry which is preliminary data.</text>
</comment>
<feature type="domain" description="Alpha/beta hydrolase fold-3" evidence="2">
    <location>
        <begin position="114"/>
        <end position="332"/>
    </location>
</feature>